<evidence type="ECO:0000313" key="2">
    <source>
        <dbReference type="Proteomes" id="UP000192758"/>
    </source>
</evidence>
<gene>
    <name evidence="1" type="ORF">EHP00_134</name>
</gene>
<sequence length="236" mass="28020">MDLETSKDKFIHTLSDYRIDEIENIIKICSALSIPKKILCVVIYNFYLARSILWVEPDDIVLYTSIIDISYKEMDGCKSQEIILQKCLLHFLIDATDEELELYKEHICEFQLNFLYLTKCDLTPPNPYDEIEKIYNQHEITKELQETTTTFLNDLAFFMPSVLYFTPYECACACIYLTFLLKQKDFNTFIKQNEEEKDTDKFFENTFDLNNETVLAVNFLSNELLVFYEKNCEYKK</sequence>
<dbReference type="OrthoDB" id="2195719at2759"/>
<dbReference type="VEuPathDB" id="MicrosporidiaDB:EHP00_134"/>
<dbReference type="EMBL" id="MNPJ01000019">
    <property type="protein sequence ID" value="OQS54636.1"/>
    <property type="molecule type" value="Genomic_DNA"/>
</dbReference>
<proteinExistence type="predicted"/>
<evidence type="ECO:0000313" key="1">
    <source>
        <dbReference type="EMBL" id="OQS54636.1"/>
    </source>
</evidence>
<reference evidence="1 2" key="1">
    <citation type="journal article" date="2017" name="Environ. Microbiol.">
        <title>Decay of the glycolytic pathway and adaptation to intranuclear parasitism within Enterocytozoonidae microsporidia.</title>
        <authorList>
            <person name="Wiredu Boakye D."/>
            <person name="Jaroenlak P."/>
            <person name="Prachumwat A."/>
            <person name="Williams T.A."/>
            <person name="Bateman K.S."/>
            <person name="Itsathitphaisarn O."/>
            <person name="Sritunyalucksana K."/>
            <person name="Paszkiewicz K.H."/>
            <person name="Moore K.A."/>
            <person name="Stentiford G.D."/>
            <person name="Williams B.A."/>
        </authorList>
    </citation>
    <scope>NUCLEOTIDE SEQUENCE [LARGE SCALE GENOMIC DNA]</scope>
    <source>
        <strain evidence="1 2">TH1</strain>
    </source>
</reference>
<organism evidence="1 2">
    <name type="scientific">Ecytonucleospora hepatopenaei</name>
    <dbReference type="NCBI Taxonomy" id="646526"/>
    <lineage>
        <taxon>Eukaryota</taxon>
        <taxon>Fungi</taxon>
        <taxon>Fungi incertae sedis</taxon>
        <taxon>Microsporidia</taxon>
        <taxon>Enterocytozoonidae</taxon>
        <taxon>Ecytonucleospora</taxon>
    </lineage>
</organism>
<protein>
    <recommendedName>
        <fullName evidence="3">Cyclin</fullName>
    </recommendedName>
</protein>
<dbReference type="SUPFAM" id="SSF47954">
    <property type="entry name" value="Cyclin-like"/>
    <property type="match status" value="1"/>
</dbReference>
<comment type="caution">
    <text evidence="1">The sequence shown here is derived from an EMBL/GenBank/DDBJ whole genome shotgun (WGS) entry which is preliminary data.</text>
</comment>
<evidence type="ECO:0008006" key="3">
    <source>
        <dbReference type="Google" id="ProtNLM"/>
    </source>
</evidence>
<dbReference type="Proteomes" id="UP000192758">
    <property type="component" value="Unassembled WGS sequence"/>
</dbReference>
<dbReference type="InterPro" id="IPR036915">
    <property type="entry name" value="Cyclin-like_sf"/>
</dbReference>
<keyword evidence="2" id="KW-1185">Reference proteome</keyword>
<name>A0A1W0E600_9MICR</name>
<dbReference type="Gene3D" id="1.10.472.10">
    <property type="entry name" value="Cyclin-like"/>
    <property type="match status" value="1"/>
</dbReference>
<dbReference type="AlphaFoldDB" id="A0A1W0E600"/>
<accession>A0A1W0E600</accession>